<dbReference type="PANTHER" id="PTHR46082">
    <property type="entry name" value="ATP/GTP-BINDING PROTEIN-RELATED"/>
    <property type="match status" value="1"/>
</dbReference>
<dbReference type="GO" id="GO:0017000">
    <property type="term" value="P:antibiotic biosynthetic process"/>
    <property type="evidence" value="ECO:0007669"/>
    <property type="project" value="UniProtKB-ARBA"/>
</dbReference>
<dbReference type="GeneID" id="81361944"/>
<evidence type="ECO:0000313" key="2">
    <source>
        <dbReference type="Proteomes" id="UP001149074"/>
    </source>
</evidence>
<dbReference type="InterPro" id="IPR053137">
    <property type="entry name" value="NLR-like"/>
</dbReference>
<dbReference type="RefSeq" id="XP_056470381.1">
    <property type="nucleotide sequence ID" value="XM_056622965.1"/>
</dbReference>
<name>A0A9W9EPN1_9EURO</name>
<dbReference type="Proteomes" id="UP001149074">
    <property type="component" value="Unassembled WGS sequence"/>
</dbReference>
<accession>A0A9W9EPN1</accession>
<comment type="caution">
    <text evidence="1">The sequence shown here is derived from an EMBL/GenBank/DDBJ whole genome shotgun (WGS) entry which is preliminary data.</text>
</comment>
<dbReference type="InterPro" id="IPR029058">
    <property type="entry name" value="AB_hydrolase_fold"/>
</dbReference>
<dbReference type="Pfam" id="PF13424">
    <property type="entry name" value="TPR_12"/>
    <property type="match status" value="3"/>
</dbReference>
<proteinExistence type="predicted"/>
<reference evidence="1" key="2">
    <citation type="journal article" date="2023" name="IMA Fungus">
        <title>Comparative genomic study of the Penicillium genus elucidates a diverse pangenome and 15 lateral gene transfer events.</title>
        <authorList>
            <person name="Petersen C."/>
            <person name="Sorensen T."/>
            <person name="Nielsen M.R."/>
            <person name="Sondergaard T.E."/>
            <person name="Sorensen J.L."/>
            <person name="Fitzpatrick D.A."/>
            <person name="Frisvad J.C."/>
            <person name="Nielsen K.L."/>
        </authorList>
    </citation>
    <scope>NUCLEOTIDE SEQUENCE</scope>
    <source>
        <strain evidence="1">IBT 30761</strain>
    </source>
</reference>
<dbReference type="GO" id="GO:0072330">
    <property type="term" value="P:monocarboxylic acid biosynthetic process"/>
    <property type="evidence" value="ECO:0007669"/>
    <property type="project" value="UniProtKB-ARBA"/>
</dbReference>
<dbReference type="Gene3D" id="3.40.50.300">
    <property type="entry name" value="P-loop containing nucleotide triphosphate hydrolases"/>
    <property type="match status" value="1"/>
</dbReference>
<dbReference type="SUPFAM" id="SSF52540">
    <property type="entry name" value="P-loop containing nucleoside triphosphate hydrolases"/>
    <property type="match status" value="1"/>
</dbReference>
<dbReference type="Gene3D" id="1.25.40.10">
    <property type="entry name" value="Tetratricopeptide repeat domain"/>
    <property type="match status" value="2"/>
</dbReference>
<dbReference type="Gene3D" id="3.40.50.1820">
    <property type="entry name" value="alpha/beta hydrolase"/>
    <property type="match status" value="1"/>
</dbReference>
<keyword evidence="2" id="KW-1185">Reference proteome</keyword>
<dbReference type="InterPro" id="IPR027417">
    <property type="entry name" value="P-loop_NTPase"/>
</dbReference>
<organism evidence="1 2">
    <name type="scientific">Penicillium argentinense</name>
    <dbReference type="NCBI Taxonomy" id="1131581"/>
    <lineage>
        <taxon>Eukaryota</taxon>
        <taxon>Fungi</taxon>
        <taxon>Dikarya</taxon>
        <taxon>Ascomycota</taxon>
        <taxon>Pezizomycotina</taxon>
        <taxon>Eurotiomycetes</taxon>
        <taxon>Eurotiomycetidae</taxon>
        <taxon>Eurotiales</taxon>
        <taxon>Aspergillaceae</taxon>
        <taxon>Penicillium</taxon>
    </lineage>
</organism>
<dbReference type="AlphaFoldDB" id="A0A9W9EPN1"/>
<reference evidence="1" key="1">
    <citation type="submission" date="2022-11" db="EMBL/GenBank/DDBJ databases">
        <authorList>
            <person name="Petersen C."/>
        </authorList>
    </citation>
    <scope>NUCLEOTIDE SEQUENCE</scope>
    <source>
        <strain evidence="1">IBT 30761</strain>
    </source>
</reference>
<dbReference type="OrthoDB" id="5086500at2759"/>
<sequence>MHVSAKKSPAAIVGANAWISHTMYKQAKLDAMFSSPPVSATAQPRYVENMSQCCASRLYLYHFLLAVLPVYRRYTAPRLTDIPATIALSTMPLGLHILYSHEAPLPGTDPDENTTAVDIVAVHGLDENSTSAWTHHEGILWLRDLLPKNIHNARVLTFDYNSNPFLFVGSSFMDKVQGHATTLVADLEAERSLTNASRRPLIFVCHGLGGIIVKCALVHSASRTSHQTSHLNSIYVSTFAIVLFGTPHDHIDVGRWLALRAPTLTEQDPKALANMSDGGNEPPITVHALEVVTNQFAPLMKKIHLYLFWEGLATGLPNGVDFMVEPSSAAPHMYDTERCGIMASNHSDMVKFRQTDSAYRTVISALMKYCHSAPEIIAYRWKEAMESLVRMRRNEASELTGLFLDIPDKTPVFTDSRNEPALAVLQNEHFNPPCAVSIDFIGQVEIMGALQEGFEPERSASLVGKQKRFVLYGIGGSGKTQLSAKYAQDNRKYYWAVFTIDASSHQTAKESFCKIGRIGGLESTEESGKHFLSQARSPWLLIIDNADSPDLRFERLTVPGERGHILVTTRNPSLRRLGNVGSVEVKGLNEREAFQLLMKVADIIPPWDLSTETAGIEITKTLGYLALAVIQAGNTIYNKLCNITEYLRFFQLFLENRRRKKPRCSAEGSVMRDAENDDIFTAFDVSFQNIATRNTIPSQDAVEILNIVSFYHFDSVPVDIFERGMGLEREQLRQTTARSFRAKFTNALVYRLRPPRTLPRILRQSGDSMHPLCIREALRELYATSLITYGKDEQSFSLHPLVHAWAKDRIPMKERSLWAVISFHTLMASIELFPKDAGGADSNFRRSLIPHLNSCLEACPIEFREFHSLKVGKYQRFMLVLQPTLVFTLREMIQEAAKCGALYAQTGDFARSAYHLSLAKDALVMLVGLDNARTMAAMLGLASVLWGLGRLREAIVLQEQVVKSRLKVLGPNHRETLQAMDSLGQSFWLNGQYCEAIQLQQQTAETMRMFLGEEDDDTLKALDHLGVTLGSWHRFAESRDIHQNVLTIRLRTLEQSDLRVLETKSNLAMAFLDLKEFRVAKDLMEDVYNRRKAQMGKEHPYTLWALCYLSKIYIEEGELQRAEETLVEGIAAGKRSLGEHHLGVLVGCGELARAYARQGRLDEAEALTLETVSKVKLSRGEEHPDYATGMWKLGQLLEMNEEQLKAISAYRTALTATETRLTAKHPLYKIISDRIAFLSHNSHDEELKEADIPNVSATSGVDTLIKPLQPTQTW</sequence>
<dbReference type="SUPFAM" id="SSF53474">
    <property type="entry name" value="alpha/beta-Hydrolases"/>
    <property type="match status" value="1"/>
</dbReference>
<dbReference type="PANTHER" id="PTHR46082:SF6">
    <property type="entry name" value="AAA+ ATPASE DOMAIN-CONTAINING PROTEIN-RELATED"/>
    <property type="match status" value="1"/>
</dbReference>
<dbReference type="InterPro" id="IPR011990">
    <property type="entry name" value="TPR-like_helical_dom_sf"/>
</dbReference>
<gene>
    <name evidence="1" type="ORF">N7532_010474</name>
</gene>
<evidence type="ECO:0000313" key="1">
    <source>
        <dbReference type="EMBL" id="KAJ5085703.1"/>
    </source>
</evidence>
<dbReference type="EMBL" id="JAPQKI010000010">
    <property type="protein sequence ID" value="KAJ5085703.1"/>
    <property type="molecule type" value="Genomic_DNA"/>
</dbReference>
<dbReference type="SUPFAM" id="SSF48452">
    <property type="entry name" value="TPR-like"/>
    <property type="match status" value="2"/>
</dbReference>
<protein>
    <submittedName>
        <fullName evidence="1">Uncharacterized protein</fullName>
    </submittedName>
</protein>